<dbReference type="Pfam" id="PF07715">
    <property type="entry name" value="Plug"/>
    <property type="match status" value="1"/>
</dbReference>
<dbReference type="Proteomes" id="UP000269412">
    <property type="component" value="Unassembled WGS sequence"/>
</dbReference>
<dbReference type="PANTHER" id="PTHR30069">
    <property type="entry name" value="TONB-DEPENDENT OUTER MEMBRANE RECEPTOR"/>
    <property type="match status" value="1"/>
</dbReference>
<evidence type="ECO:0000256" key="9">
    <source>
        <dbReference type="ARBA" id="ARBA00023237"/>
    </source>
</evidence>
<gene>
    <name evidence="15" type="ORF">CLV91_1095</name>
</gene>
<dbReference type="Gene3D" id="2.40.170.20">
    <property type="entry name" value="TonB-dependent receptor, beta-barrel domain"/>
    <property type="match status" value="1"/>
</dbReference>
<keyword evidence="2 10" id="KW-0813">Transport</keyword>
<comment type="subcellular location">
    <subcellularLocation>
        <location evidence="1 10">Cell outer membrane</location>
        <topology evidence="1 10">Multi-pass membrane protein</topology>
    </subcellularLocation>
</comment>
<dbReference type="EMBL" id="RBIQ01000007">
    <property type="protein sequence ID" value="RKR15013.1"/>
    <property type="molecule type" value="Genomic_DNA"/>
</dbReference>
<evidence type="ECO:0000313" key="16">
    <source>
        <dbReference type="Proteomes" id="UP000269412"/>
    </source>
</evidence>
<evidence type="ECO:0000256" key="3">
    <source>
        <dbReference type="ARBA" id="ARBA00022452"/>
    </source>
</evidence>
<dbReference type="PROSITE" id="PS52016">
    <property type="entry name" value="TONB_DEPENDENT_REC_3"/>
    <property type="match status" value="1"/>
</dbReference>
<dbReference type="GO" id="GO:0044718">
    <property type="term" value="P:siderophore transmembrane transport"/>
    <property type="evidence" value="ECO:0007669"/>
    <property type="project" value="TreeGrafter"/>
</dbReference>
<comment type="similarity">
    <text evidence="10 11">Belongs to the TonB-dependent receptor family.</text>
</comment>
<organism evidence="15 16">
    <name type="scientific">Maribacter vaceletii</name>
    <dbReference type="NCBI Taxonomy" id="1206816"/>
    <lineage>
        <taxon>Bacteria</taxon>
        <taxon>Pseudomonadati</taxon>
        <taxon>Bacteroidota</taxon>
        <taxon>Flavobacteriia</taxon>
        <taxon>Flavobacteriales</taxon>
        <taxon>Flavobacteriaceae</taxon>
        <taxon>Maribacter</taxon>
    </lineage>
</organism>
<reference evidence="15 16" key="1">
    <citation type="submission" date="2018-10" db="EMBL/GenBank/DDBJ databases">
        <title>Genomic Encyclopedia of Archaeal and Bacterial Type Strains, Phase II (KMG-II): from individual species to whole genera.</title>
        <authorList>
            <person name="Goeker M."/>
        </authorList>
    </citation>
    <scope>NUCLEOTIDE SEQUENCE [LARGE SCALE GENOMIC DNA]</scope>
    <source>
        <strain evidence="15 16">DSM 25230</strain>
    </source>
</reference>
<comment type="caution">
    <text evidence="15">The sequence shown here is derived from an EMBL/GenBank/DDBJ whole genome shotgun (WGS) entry which is preliminary data.</text>
</comment>
<dbReference type="Pfam" id="PF13715">
    <property type="entry name" value="CarbopepD_reg_2"/>
    <property type="match status" value="1"/>
</dbReference>
<evidence type="ECO:0000256" key="4">
    <source>
        <dbReference type="ARBA" id="ARBA00022692"/>
    </source>
</evidence>
<evidence type="ECO:0000256" key="1">
    <source>
        <dbReference type="ARBA" id="ARBA00004571"/>
    </source>
</evidence>
<evidence type="ECO:0000256" key="2">
    <source>
        <dbReference type="ARBA" id="ARBA00022448"/>
    </source>
</evidence>
<dbReference type="SUPFAM" id="SSF56935">
    <property type="entry name" value="Porins"/>
    <property type="match status" value="1"/>
</dbReference>
<evidence type="ECO:0000256" key="5">
    <source>
        <dbReference type="ARBA" id="ARBA00022729"/>
    </source>
</evidence>
<proteinExistence type="inferred from homology"/>
<evidence type="ECO:0000256" key="7">
    <source>
        <dbReference type="ARBA" id="ARBA00023136"/>
    </source>
</evidence>
<dbReference type="InterPro" id="IPR012910">
    <property type="entry name" value="Plug_dom"/>
</dbReference>
<keyword evidence="16" id="KW-1185">Reference proteome</keyword>
<feature type="signal peptide" evidence="12">
    <location>
        <begin position="1"/>
        <end position="27"/>
    </location>
</feature>
<dbReference type="PANTHER" id="PTHR30069:SF29">
    <property type="entry name" value="HEMOGLOBIN AND HEMOGLOBIN-HAPTOGLOBIN-BINDING PROTEIN 1-RELATED"/>
    <property type="match status" value="1"/>
</dbReference>
<name>A0A495EEP5_9FLAO</name>
<evidence type="ECO:0000313" key="15">
    <source>
        <dbReference type="EMBL" id="RKR15013.1"/>
    </source>
</evidence>
<feature type="domain" description="TonB-dependent receptor-like beta-barrel" evidence="13">
    <location>
        <begin position="371"/>
        <end position="861"/>
    </location>
</feature>
<dbReference type="InterPro" id="IPR036942">
    <property type="entry name" value="Beta-barrel_TonB_sf"/>
</dbReference>
<keyword evidence="6 11" id="KW-0798">TonB box</keyword>
<dbReference type="GO" id="GO:0009279">
    <property type="term" value="C:cell outer membrane"/>
    <property type="evidence" value="ECO:0007669"/>
    <property type="project" value="UniProtKB-SubCell"/>
</dbReference>
<dbReference type="SUPFAM" id="SSF49464">
    <property type="entry name" value="Carboxypeptidase regulatory domain-like"/>
    <property type="match status" value="1"/>
</dbReference>
<keyword evidence="8 15" id="KW-0675">Receptor</keyword>
<evidence type="ECO:0000256" key="10">
    <source>
        <dbReference type="PROSITE-ProRule" id="PRU01360"/>
    </source>
</evidence>
<keyword evidence="5 12" id="KW-0732">Signal</keyword>
<accession>A0A495EEP5</accession>
<dbReference type="AlphaFoldDB" id="A0A495EEP5"/>
<dbReference type="InterPro" id="IPR008969">
    <property type="entry name" value="CarboxyPept-like_regulatory"/>
</dbReference>
<evidence type="ECO:0000256" key="11">
    <source>
        <dbReference type="RuleBase" id="RU003357"/>
    </source>
</evidence>
<keyword evidence="9 10" id="KW-0998">Cell outer membrane</keyword>
<evidence type="ECO:0000256" key="6">
    <source>
        <dbReference type="ARBA" id="ARBA00023077"/>
    </source>
</evidence>
<protein>
    <submittedName>
        <fullName evidence="15">Outer membrane receptor protein involved in Fe transport</fullName>
    </submittedName>
</protein>
<dbReference type="InterPro" id="IPR000531">
    <property type="entry name" value="Beta-barrel_TonB"/>
</dbReference>
<feature type="domain" description="TonB-dependent receptor plug" evidence="14">
    <location>
        <begin position="123"/>
        <end position="232"/>
    </location>
</feature>
<dbReference type="Gene3D" id="2.170.130.10">
    <property type="entry name" value="TonB-dependent receptor, plug domain"/>
    <property type="match status" value="1"/>
</dbReference>
<dbReference type="GO" id="GO:0015344">
    <property type="term" value="F:siderophore uptake transmembrane transporter activity"/>
    <property type="evidence" value="ECO:0007669"/>
    <property type="project" value="TreeGrafter"/>
</dbReference>
<evidence type="ECO:0000259" key="13">
    <source>
        <dbReference type="Pfam" id="PF00593"/>
    </source>
</evidence>
<dbReference type="Pfam" id="PF00593">
    <property type="entry name" value="TonB_dep_Rec_b-barrel"/>
    <property type="match status" value="1"/>
</dbReference>
<evidence type="ECO:0000259" key="14">
    <source>
        <dbReference type="Pfam" id="PF07715"/>
    </source>
</evidence>
<dbReference type="InterPro" id="IPR039426">
    <property type="entry name" value="TonB-dep_rcpt-like"/>
</dbReference>
<sequence length="908" mass="99605">MKKQTNREMKKMYFALAAFLMTAVAFSQGTVTGTIIDGDSNSPLPGASIVVKGTTNGTSADFDGNFTINVSDASGSLVISYIGFISKTVTYTSEGSLGSIILQPNAEELEGVVVTGIMDIAKDRETPVAVSTIRASEIQEKLGSQELPEILKSTPSVYATKSGGGFGDGRVNVRGFDSPNIAIMVNGIPVNDMENGFVYWSNWAGLSDVTTAMQVQRGLGSSKLAISSVGGTINIVTKSTEQEKGGAVTLGGGNDGYLKTNVSYNTGKLDNGFAASILLGRTAGDGYINGTEFEGYNYFIGLGYEPNEKHNFQFILTGAPQVHNQRTTSFFNVAELSDYIEYGKKYNYNDGTLNGEEFGWRKNFYHKPIVSLNWDWEINEKSTLSSSVYASFGRGGGTGDIGVGPSFGFASSSRYRNPENGQVDYELISRFNGGEAVTFYDGRDYQLSPNGDGEYITTSFGDGLARRASMNSHNWYGAIVNLHTDVSENFSYDFGIDLRTYKGIHYRRMDNLLGADGYVDGDDINNPDHVIRASDTIESDFSSILNVFKSIDNEEKIDYYNDGIVNWLGAFGQVEYKNEIISAFLQGGVSQQGFKRIDYFNYLDSDPAQETDWENILGGNIKGGLNANIDEENNVFVNAGYYSKQPKFDAIFLNFLNDLNPDYRNEKIFGVEAGYGLNLGDFRAKLNIYRTSWKDRFVNVEVETITGDEGFANISGVQQIHKGIEIEADYRASDVVQFKGMISLGDWEYSGNVNGVAFDDSQNVIDDDVNLFLDGVKVGDAAQFTSNLEMVVRPLEGLKLSANLFTASKLYASILAEDFDEPDHNGSLRLPTYNLVDAGAYYKFKLAGSNEISLAFNVNNVFDKEYIAESLTNTFASPGDDTYEGISTSNKAFFGFGRTWNVSIRYNF</sequence>
<keyword evidence="4 10" id="KW-0812">Transmembrane</keyword>
<keyword evidence="7 10" id="KW-0472">Membrane</keyword>
<feature type="chain" id="PRO_5019747618" evidence="12">
    <location>
        <begin position="28"/>
        <end position="908"/>
    </location>
</feature>
<evidence type="ECO:0000256" key="12">
    <source>
        <dbReference type="SAM" id="SignalP"/>
    </source>
</evidence>
<keyword evidence="3 10" id="KW-1134">Transmembrane beta strand</keyword>
<evidence type="ECO:0000256" key="8">
    <source>
        <dbReference type="ARBA" id="ARBA00023170"/>
    </source>
</evidence>
<dbReference type="Gene3D" id="2.60.40.1120">
    <property type="entry name" value="Carboxypeptidase-like, regulatory domain"/>
    <property type="match status" value="1"/>
</dbReference>
<dbReference type="InterPro" id="IPR037066">
    <property type="entry name" value="Plug_dom_sf"/>
</dbReference>